<comment type="caution">
    <text evidence="6">The sequence shown here is derived from an EMBL/GenBank/DDBJ whole genome shotgun (WGS) entry which is preliminary data.</text>
</comment>
<dbReference type="InterPro" id="IPR022796">
    <property type="entry name" value="Chloroa_b-bind"/>
</dbReference>
<comment type="subcellular location">
    <subcellularLocation>
        <location evidence="1">Plastid</location>
        <location evidence="1">Chloroplast</location>
    </subcellularLocation>
</comment>
<evidence type="ECO:0000256" key="5">
    <source>
        <dbReference type="PIRSR" id="PIRSR601344-1"/>
    </source>
</evidence>
<evidence type="ECO:0000313" key="7">
    <source>
        <dbReference type="Proteomes" id="UP000654075"/>
    </source>
</evidence>
<feature type="binding site" description="axial binding residue" evidence="5">
    <location>
        <position position="243"/>
    </location>
    <ligand>
        <name>chlorophyll b</name>
        <dbReference type="ChEBI" id="CHEBI:61721"/>
        <label>1</label>
    </ligand>
    <ligandPart>
        <name>Mg</name>
        <dbReference type="ChEBI" id="CHEBI:25107"/>
    </ligandPart>
</feature>
<keyword evidence="5" id="KW-0148">Chlorophyll</keyword>
<evidence type="ECO:0000256" key="4">
    <source>
        <dbReference type="ARBA" id="ARBA00022640"/>
    </source>
</evidence>
<gene>
    <name evidence="6" type="ORF">PGLA1383_LOCUS4725</name>
</gene>
<accession>A0A813DIG0</accession>
<dbReference type="Proteomes" id="UP000654075">
    <property type="component" value="Unassembled WGS sequence"/>
</dbReference>
<dbReference type="EMBL" id="CAJNNV010001783">
    <property type="protein sequence ID" value="CAE8585822.1"/>
    <property type="molecule type" value="Genomic_DNA"/>
</dbReference>
<dbReference type="InterPro" id="IPR001344">
    <property type="entry name" value="Chloro_AB-bd_pln"/>
</dbReference>
<evidence type="ECO:0000313" key="6">
    <source>
        <dbReference type="EMBL" id="CAE8585822.1"/>
    </source>
</evidence>
<keyword evidence="7" id="KW-1185">Reference proteome</keyword>
<name>A0A813DIG0_POLGL</name>
<sequence>MAIIGMFFQDGLTGSAWGDWAVYTASPLRAFESELGVQAPVGFWDPAGFTADGSAENFKRRRQTELKHGRISMLATMGYITPEITGKIPGFLSPSAGLKFADVPNGLAAISKVPAAGWGQILAYMAFCEVSQDQSAGTKAAAGDFDWKLLTSSDPEKLKGKLSAEIANGRLAMMAIIGMFFQDGLTGSAWGDWAVYTASPLRAFESELGVQAPVGFFDPLGLSKDGDKATFMRRRSTELKHGRISMLATMGYITPEITGKFPGYLSPHLNLKFSDIPNGLAAISKVPVAGWMQIVAYMAFCENSRLDDIGHSGWGSDLKKGTPGDFGFKVLTSSDPAVVSKKLNTELANGRLAMMAIMGMFFQDGLTGSAWGDWALYTESPLRAFENELGVQAPVGFFDPLGLSKDGDAEVFKRRRLTELKNGRVAMIAAMGYIVPEFFRWPGFLSPSAGVKFAEIPNGLAAFTKVPAEGWMQWILFAGAIEFGLYPEDPSRAPGDYANGGVLGIPNASTLPAGEVRNKRLNSELSNGRLAMMAITGMWFQDGLTGSAWGDWAQYTDSPLR</sequence>
<dbReference type="SUPFAM" id="SSF103511">
    <property type="entry name" value="Chlorophyll a-b binding protein"/>
    <property type="match status" value="3"/>
</dbReference>
<organism evidence="6 7">
    <name type="scientific">Polarella glacialis</name>
    <name type="common">Dinoflagellate</name>
    <dbReference type="NCBI Taxonomy" id="89957"/>
    <lineage>
        <taxon>Eukaryota</taxon>
        <taxon>Sar</taxon>
        <taxon>Alveolata</taxon>
        <taxon>Dinophyceae</taxon>
        <taxon>Suessiales</taxon>
        <taxon>Suessiaceae</taxon>
        <taxon>Polarella</taxon>
    </lineage>
</organism>
<dbReference type="Pfam" id="PF00504">
    <property type="entry name" value="Chloroa_b-bind"/>
    <property type="match status" value="3"/>
</dbReference>
<reference evidence="6" key="1">
    <citation type="submission" date="2021-02" db="EMBL/GenBank/DDBJ databases">
        <authorList>
            <person name="Dougan E. K."/>
            <person name="Rhodes N."/>
            <person name="Thang M."/>
            <person name="Chan C."/>
        </authorList>
    </citation>
    <scope>NUCLEOTIDE SEQUENCE</scope>
</reference>
<protein>
    <submittedName>
        <fullName evidence="6">Uncharacterized protein</fullName>
    </submittedName>
</protein>
<feature type="binding site" evidence="5">
    <location>
        <position position="223"/>
    </location>
    <ligand>
        <name>chlorophyll a</name>
        <dbReference type="ChEBI" id="CHEBI:58416"/>
        <label>1</label>
    </ligand>
</feature>
<dbReference type="GO" id="GO:0009507">
    <property type="term" value="C:chloroplast"/>
    <property type="evidence" value="ECO:0007669"/>
    <property type="project" value="UniProtKB-SubCell"/>
</dbReference>
<keyword evidence="5" id="KW-0157">Chromophore</keyword>
<dbReference type="Gene3D" id="1.10.3460.10">
    <property type="entry name" value="Chlorophyll a/b binding protein domain"/>
    <property type="match status" value="3"/>
</dbReference>
<dbReference type="AlphaFoldDB" id="A0A813DIG0"/>
<keyword evidence="2" id="KW-0150">Chloroplast</keyword>
<feature type="binding site" evidence="5">
    <location>
        <position position="241"/>
    </location>
    <ligand>
        <name>chlorophyll a</name>
        <dbReference type="ChEBI" id="CHEBI:58416"/>
        <label>1</label>
    </ligand>
</feature>
<proteinExistence type="predicted"/>
<evidence type="ECO:0000256" key="1">
    <source>
        <dbReference type="ARBA" id="ARBA00004229"/>
    </source>
</evidence>
<feature type="binding site" evidence="5">
    <location>
        <position position="238"/>
    </location>
    <ligand>
        <name>chlorophyll a</name>
        <dbReference type="ChEBI" id="CHEBI:58416"/>
        <label>1</label>
    </ligand>
</feature>
<keyword evidence="3" id="KW-0602">Photosynthesis</keyword>
<dbReference type="GO" id="GO:0016020">
    <property type="term" value="C:membrane"/>
    <property type="evidence" value="ECO:0007669"/>
    <property type="project" value="InterPro"/>
</dbReference>
<dbReference type="GO" id="GO:0009765">
    <property type="term" value="P:photosynthesis, light harvesting"/>
    <property type="evidence" value="ECO:0007669"/>
    <property type="project" value="InterPro"/>
</dbReference>
<keyword evidence="4" id="KW-0934">Plastid</keyword>
<evidence type="ECO:0000256" key="2">
    <source>
        <dbReference type="ARBA" id="ARBA00022528"/>
    </source>
</evidence>
<evidence type="ECO:0000256" key="3">
    <source>
        <dbReference type="ARBA" id="ARBA00022531"/>
    </source>
</evidence>
<dbReference type="PANTHER" id="PTHR21649">
    <property type="entry name" value="CHLOROPHYLL A/B BINDING PROTEIN"/>
    <property type="match status" value="1"/>
</dbReference>
<dbReference type="OrthoDB" id="419581at2759"/>
<dbReference type="GO" id="GO:0016168">
    <property type="term" value="F:chlorophyll binding"/>
    <property type="evidence" value="ECO:0007669"/>
    <property type="project" value="UniProtKB-KW"/>
</dbReference>